<gene>
    <name evidence="2" type="ORF">GGP41_002102</name>
</gene>
<reference evidence="2" key="1">
    <citation type="submission" date="2019-11" db="EMBL/GenBank/DDBJ databases">
        <title>Bipolaris sorokiniana Genome sequencing.</title>
        <authorList>
            <person name="Wang H."/>
        </authorList>
    </citation>
    <scope>NUCLEOTIDE SEQUENCE</scope>
</reference>
<dbReference type="AlphaFoldDB" id="A0A8H6E0J1"/>
<protein>
    <recommendedName>
        <fullName evidence="1">NACHT-NTPase and P-loop NTPases N-terminal domain-containing protein</fullName>
    </recommendedName>
</protein>
<accession>A0A8H6E0J1</accession>
<dbReference type="Proteomes" id="UP000624244">
    <property type="component" value="Unassembled WGS sequence"/>
</dbReference>
<dbReference type="Pfam" id="PF17107">
    <property type="entry name" value="SesA"/>
    <property type="match status" value="1"/>
</dbReference>
<name>A0A8H6E0J1_COCSA</name>
<organism evidence="2 3">
    <name type="scientific">Cochliobolus sativus</name>
    <name type="common">Common root rot and spot blotch fungus</name>
    <name type="synonym">Bipolaris sorokiniana</name>
    <dbReference type="NCBI Taxonomy" id="45130"/>
    <lineage>
        <taxon>Eukaryota</taxon>
        <taxon>Fungi</taxon>
        <taxon>Dikarya</taxon>
        <taxon>Ascomycota</taxon>
        <taxon>Pezizomycotina</taxon>
        <taxon>Dothideomycetes</taxon>
        <taxon>Pleosporomycetidae</taxon>
        <taxon>Pleosporales</taxon>
        <taxon>Pleosporineae</taxon>
        <taxon>Pleosporaceae</taxon>
        <taxon>Bipolaris</taxon>
    </lineage>
</organism>
<sequence>MVEGPAVIGAVASITQLIDFSAKVIIRLKDFHSLAGELPTSLRHVSSKLPVLSTTLVNPADSKLEAALLLVFSECREQIAQLDAVIAKTLPTTNDKWLSTSKKAIGSL</sequence>
<dbReference type="EMBL" id="WNKQ01000002">
    <property type="protein sequence ID" value="KAF5853530.1"/>
    <property type="molecule type" value="Genomic_DNA"/>
</dbReference>
<comment type="caution">
    <text evidence="2">The sequence shown here is derived from an EMBL/GenBank/DDBJ whole genome shotgun (WGS) entry which is preliminary data.</text>
</comment>
<feature type="domain" description="NACHT-NTPase and P-loop NTPases N-terminal" evidence="1">
    <location>
        <begin position="11"/>
        <end position="105"/>
    </location>
</feature>
<evidence type="ECO:0000259" key="1">
    <source>
        <dbReference type="Pfam" id="PF17107"/>
    </source>
</evidence>
<evidence type="ECO:0000313" key="2">
    <source>
        <dbReference type="EMBL" id="KAF5853530.1"/>
    </source>
</evidence>
<evidence type="ECO:0000313" key="3">
    <source>
        <dbReference type="Proteomes" id="UP000624244"/>
    </source>
</evidence>
<dbReference type="InterPro" id="IPR031352">
    <property type="entry name" value="SesA"/>
</dbReference>
<proteinExistence type="predicted"/>